<sequence length="113" mass="13180">MQISHKHWKASDALPDFNVVVKYNKAWSAWDMAYNILTDMFGDSFQKVSMNCYVLDMNNLGTVAWIHTNPYKQNVVFLLVRQSMYPRVCFVLTTGLSTWMVGIIRKSIKALYY</sequence>
<evidence type="ECO:0000313" key="2">
    <source>
        <dbReference type="Proteomes" id="UP001604336"/>
    </source>
</evidence>
<organism evidence="1 2">
    <name type="scientific">Abeliophyllum distichum</name>
    <dbReference type="NCBI Taxonomy" id="126358"/>
    <lineage>
        <taxon>Eukaryota</taxon>
        <taxon>Viridiplantae</taxon>
        <taxon>Streptophyta</taxon>
        <taxon>Embryophyta</taxon>
        <taxon>Tracheophyta</taxon>
        <taxon>Spermatophyta</taxon>
        <taxon>Magnoliopsida</taxon>
        <taxon>eudicotyledons</taxon>
        <taxon>Gunneridae</taxon>
        <taxon>Pentapetalae</taxon>
        <taxon>asterids</taxon>
        <taxon>lamiids</taxon>
        <taxon>Lamiales</taxon>
        <taxon>Oleaceae</taxon>
        <taxon>Forsythieae</taxon>
        <taxon>Abeliophyllum</taxon>
    </lineage>
</organism>
<proteinExistence type="predicted"/>
<keyword evidence="2" id="KW-1185">Reference proteome</keyword>
<name>A0ABD1V682_9LAMI</name>
<protein>
    <submittedName>
        <fullName evidence="1">Uncharacterized protein</fullName>
    </submittedName>
</protein>
<dbReference type="Proteomes" id="UP001604336">
    <property type="component" value="Unassembled WGS sequence"/>
</dbReference>
<reference evidence="2" key="1">
    <citation type="submission" date="2024-07" db="EMBL/GenBank/DDBJ databases">
        <title>Two chromosome-level genome assemblies of Korean endemic species Abeliophyllum distichum and Forsythia ovata (Oleaceae).</title>
        <authorList>
            <person name="Jang H."/>
        </authorList>
    </citation>
    <scope>NUCLEOTIDE SEQUENCE [LARGE SCALE GENOMIC DNA]</scope>
</reference>
<accession>A0ABD1V682</accession>
<gene>
    <name evidence="1" type="ORF">Adt_06177</name>
</gene>
<comment type="caution">
    <text evidence="1">The sequence shown here is derived from an EMBL/GenBank/DDBJ whole genome shotgun (WGS) entry which is preliminary data.</text>
</comment>
<dbReference type="AlphaFoldDB" id="A0ABD1V682"/>
<dbReference type="EMBL" id="JBFOLK010000002">
    <property type="protein sequence ID" value="KAL2532826.1"/>
    <property type="molecule type" value="Genomic_DNA"/>
</dbReference>
<evidence type="ECO:0000313" key="1">
    <source>
        <dbReference type="EMBL" id="KAL2532826.1"/>
    </source>
</evidence>